<dbReference type="InterPro" id="IPR012936">
    <property type="entry name" value="Erv_C"/>
</dbReference>
<dbReference type="AlphaFoldDB" id="A0AAV8UKH3"/>
<dbReference type="GO" id="GO:0005783">
    <property type="term" value="C:endoplasmic reticulum"/>
    <property type="evidence" value="ECO:0007669"/>
    <property type="project" value="TreeGrafter"/>
</dbReference>
<sequence length="422" mass="47872">MLIFFETLTFLSGEIQTDIVIDPNSEENLRINFNVTMLGLPCQFTEIDVYNFFGAKRLDIEKDIQKAVVTGEMGEKFLHYHYEVPRPQVDNPSRAAKTLVPPGFEVKSLGEDNFTQTLQADKFAFVNFHAGWCHWCRELQPIWKSFAVAVDEKGMNVNVYNVHCPDHPQICGTEQKIAGYPTLRMFHQGTALHPDFQYQRTEDVLLKYVEKVIIDSHDGPPTRAEKPRAVAAVREHAEEGCNVAGTLYVKRVPGNFVVLANSRDHNFDPKGTNTTHVVHHLTFGDQLTPSQLKQIPKNARHDIDPFQKELFSSPAEHTSHEHYIKLVSTFYRLGKFGSSEVLGYRITASNHFYDSEPSVPDVKFSYDMSPTAAVVTRGGRRWYEFLTNLFAIIGGFYVVMELTDGLFYKAKQAIKTASGKKS</sequence>
<dbReference type="Pfam" id="PF07970">
    <property type="entry name" value="COPIIcoated_ERV"/>
    <property type="match status" value="1"/>
</dbReference>
<evidence type="ECO:0000259" key="5">
    <source>
        <dbReference type="PROSITE" id="PS51352"/>
    </source>
</evidence>
<dbReference type="Pfam" id="PF00085">
    <property type="entry name" value="Thioredoxin"/>
    <property type="match status" value="1"/>
</dbReference>
<keyword evidence="7" id="KW-1185">Reference proteome</keyword>
<dbReference type="InterPro" id="IPR013766">
    <property type="entry name" value="Thioredoxin_domain"/>
</dbReference>
<dbReference type="PANTHER" id="PTHR10984">
    <property type="entry name" value="ENDOPLASMIC RETICULUM-GOLGI INTERMEDIATE COMPARTMENT PROTEIN"/>
    <property type="match status" value="1"/>
</dbReference>
<protein>
    <recommendedName>
        <fullName evidence="5">Thioredoxin domain-containing protein</fullName>
    </recommendedName>
</protein>
<organism evidence="6 7">
    <name type="scientific">Rhodosorus marinus</name>
    <dbReference type="NCBI Taxonomy" id="101924"/>
    <lineage>
        <taxon>Eukaryota</taxon>
        <taxon>Rhodophyta</taxon>
        <taxon>Stylonematophyceae</taxon>
        <taxon>Stylonematales</taxon>
        <taxon>Stylonemataceae</taxon>
        <taxon>Rhodosorus</taxon>
    </lineage>
</organism>
<evidence type="ECO:0000313" key="6">
    <source>
        <dbReference type="EMBL" id="KAJ8903006.1"/>
    </source>
</evidence>
<dbReference type="Pfam" id="PF13850">
    <property type="entry name" value="ERGIC_N"/>
    <property type="match status" value="1"/>
</dbReference>
<gene>
    <name evidence="6" type="ORF">NDN08_006322</name>
</gene>
<name>A0AAV8UKH3_9RHOD</name>
<keyword evidence="3" id="KW-1133">Transmembrane helix</keyword>
<proteinExistence type="predicted"/>
<evidence type="ECO:0000256" key="3">
    <source>
        <dbReference type="ARBA" id="ARBA00022989"/>
    </source>
</evidence>
<comment type="caution">
    <text evidence="6">The sequence shown here is derived from an EMBL/GenBank/DDBJ whole genome shotgun (WGS) entry which is preliminary data.</text>
</comment>
<evidence type="ECO:0000313" key="7">
    <source>
        <dbReference type="Proteomes" id="UP001157974"/>
    </source>
</evidence>
<dbReference type="InterPro" id="IPR036249">
    <property type="entry name" value="Thioredoxin-like_sf"/>
</dbReference>
<feature type="domain" description="Thioredoxin" evidence="5">
    <location>
        <begin position="85"/>
        <end position="214"/>
    </location>
</feature>
<dbReference type="CDD" id="cd02961">
    <property type="entry name" value="PDI_a_family"/>
    <property type="match status" value="1"/>
</dbReference>
<comment type="subcellular location">
    <subcellularLocation>
        <location evidence="1">Membrane</location>
    </subcellularLocation>
</comment>
<accession>A0AAV8UKH3</accession>
<dbReference type="PROSITE" id="PS51352">
    <property type="entry name" value="THIOREDOXIN_2"/>
    <property type="match status" value="1"/>
</dbReference>
<dbReference type="InterPro" id="IPR039542">
    <property type="entry name" value="Erv_N"/>
</dbReference>
<dbReference type="PANTHER" id="PTHR10984:SF37">
    <property type="entry name" value="PROTEIN DISULFIDE-ISOMERASE 5-3"/>
    <property type="match status" value="1"/>
</dbReference>
<dbReference type="GO" id="GO:0030134">
    <property type="term" value="C:COPII-coated ER to Golgi transport vesicle"/>
    <property type="evidence" value="ECO:0007669"/>
    <property type="project" value="TreeGrafter"/>
</dbReference>
<dbReference type="GO" id="GO:0016020">
    <property type="term" value="C:membrane"/>
    <property type="evidence" value="ECO:0007669"/>
    <property type="project" value="UniProtKB-SubCell"/>
</dbReference>
<keyword evidence="4" id="KW-0472">Membrane</keyword>
<evidence type="ECO:0000256" key="2">
    <source>
        <dbReference type="ARBA" id="ARBA00022692"/>
    </source>
</evidence>
<dbReference type="InterPro" id="IPR045888">
    <property type="entry name" value="Erv"/>
</dbReference>
<dbReference type="EMBL" id="JAMWBK010000008">
    <property type="protein sequence ID" value="KAJ8903006.1"/>
    <property type="molecule type" value="Genomic_DNA"/>
</dbReference>
<dbReference type="Gene3D" id="3.40.30.10">
    <property type="entry name" value="Glutaredoxin"/>
    <property type="match status" value="1"/>
</dbReference>
<reference evidence="6 7" key="1">
    <citation type="journal article" date="2023" name="Nat. Commun.">
        <title>Origin of minicircular mitochondrial genomes in red algae.</title>
        <authorList>
            <person name="Lee Y."/>
            <person name="Cho C.H."/>
            <person name="Lee Y.M."/>
            <person name="Park S.I."/>
            <person name="Yang J.H."/>
            <person name="West J.A."/>
            <person name="Bhattacharya D."/>
            <person name="Yoon H.S."/>
        </authorList>
    </citation>
    <scope>NUCLEOTIDE SEQUENCE [LARGE SCALE GENOMIC DNA]</scope>
    <source>
        <strain evidence="6 7">CCMP1338</strain>
        <tissue evidence="6">Whole cell</tissue>
    </source>
</reference>
<evidence type="ECO:0000256" key="1">
    <source>
        <dbReference type="ARBA" id="ARBA00004370"/>
    </source>
</evidence>
<evidence type="ECO:0000256" key="4">
    <source>
        <dbReference type="ARBA" id="ARBA00023136"/>
    </source>
</evidence>
<dbReference type="SUPFAM" id="SSF52833">
    <property type="entry name" value="Thioredoxin-like"/>
    <property type="match status" value="1"/>
</dbReference>
<keyword evidence="2" id="KW-0812">Transmembrane</keyword>
<dbReference type="Proteomes" id="UP001157974">
    <property type="component" value="Unassembled WGS sequence"/>
</dbReference>